<dbReference type="Proteomes" id="UP000235659">
    <property type="component" value="Unassembled WGS sequence"/>
</dbReference>
<keyword evidence="5" id="KW-1185">Reference proteome</keyword>
<evidence type="ECO:0000259" key="2">
    <source>
        <dbReference type="Pfam" id="PF04572"/>
    </source>
</evidence>
<dbReference type="InterPro" id="IPR029044">
    <property type="entry name" value="Nucleotide-diphossugar_trans"/>
</dbReference>
<evidence type="ECO:0000313" key="5">
    <source>
        <dbReference type="Proteomes" id="UP000235659"/>
    </source>
</evidence>
<reference evidence="4 5" key="1">
    <citation type="submission" date="2018-01" db="EMBL/GenBank/DDBJ databases">
        <title>Whole genome analyses suggest that Burkholderia sensu lato contains two further novel genera in the rhizoxinica-symbiotica group Mycetohabitans gen. nov., and Trinickia gen. nov.: implications for the evolution of diazotrophy and nodulation in the Burkholderiaceae.</title>
        <authorList>
            <person name="Estrada-de los Santos P."/>
            <person name="Palmer M."/>
            <person name="Chavez-Ramirez B."/>
            <person name="Beukes C."/>
            <person name="Steenkamp E.T."/>
            <person name="Hirsch A.M."/>
            <person name="Manyaka P."/>
            <person name="Maluk M."/>
            <person name="Lafos M."/>
            <person name="Crook M."/>
            <person name="Gross E."/>
            <person name="Simon M.F."/>
            <person name="Bueno dos Reis Junior F."/>
            <person name="Poole P.S."/>
            <person name="Venter S.N."/>
            <person name="James E.K."/>
        </authorList>
    </citation>
    <scope>NUCLEOTIDE SEQUENCE [LARGE SCALE GENOMIC DNA]</scope>
    <source>
        <strain evidence="4 5">WSM 3937</strain>
    </source>
</reference>
<name>A0A2N7WST6_9BURK</name>
<dbReference type="PANTHER" id="PTHR12042:SF21">
    <property type="entry name" value="ALPHA1,4-GALACTOSYLTRANSFERASE 1-RELATED"/>
    <property type="match status" value="1"/>
</dbReference>
<dbReference type="GO" id="GO:0016758">
    <property type="term" value="F:hexosyltransferase activity"/>
    <property type="evidence" value="ECO:0007669"/>
    <property type="project" value="TreeGrafter"/>
</dbReference>
<feature type="domain" description="Alpha 1,4-glycosyltransferase" evidence="2">
    <location>
        <begin position="169"/>
        <end position="210"/>
    </location>
</feature>
<dbReference type="EMBL" id="PNXY01000004">
    <property type="protein sequence ID" value="PMS32335.1"/>
    <property type="molecule type" value="Genomic_DNA"/>
</dbReference>
<gene>
    <name evidence="4" type="ORF">C0Z16_06905</name>
    <name evidence="3" type="ORF">LMG27174_05868</name>
</gene>
<evidence type="ECO:0000313" key="4">
    <source>
        <dbReference type="EMBL" id="PMS32335.1"/>
    </source>
</evidence>
<proteinExistence type="predicted"/>
<evidence type="ECO:0000313" key="6">
    <source>
        <dbReference type="Proteomes" id="UP000494205"/>
    </source>
</evidence>
<dbReference type="Pfam" id="PF04572">
    <property type="entry name" value="Gb3_synth"/>
    <property type="match status" value="1"/>
</dbReference>
<accession>A0A2N7WST6</accession>
<dbReference type="RefSeq" id="WP_102631434.1">
    <property type="nucleotide sequence ID" value="NZ_CADIJZ010000028.1"/>
</dbReference>
<dbReference type="GO" id="GO:0016020">
    <property type="term" value="C:membrane"/>
    <property type="evidence" value="ECO:0007669"/>
    <property type="project" value="GOC"/>
</dbReference>
<evidence type="ECO:0000256" key="1">
    <source>
        <dbReference type="ARBA" id="ARBA00022679"/>
    </source>
</evidence>
<reference evidence="3 6" key="2">
    <citation type="submission" date="2020-04" db="EMBL/GenBank/DDBJ databases">
        <authorList>
            <person name="De Canck E."/>
        </authorList>
    </citation>
    <scope>NUCLEOTIDE SEQUENCE [LARGE SCALE GENOMIC DNA]</scope>
    <source>
        <strain evidence="3 6">LMG 27174</strain>
    </source>
</reference>
<dbReference type="SUPFAM" id="SSF53448">
    <property type="entry name" value="Nucleotide-diphospho-sugar transferases"/>
    <property type="match status" value="1"/>
</dbReference>
<organism evidence="3 6">
    <name type="scientific">Paraburkholderia rhynchosiae</name>
    <dbReference type="NCBI Taxonomy" id="487049"/>
    <lineage>
        <taxon>Bacteria</taxon>
        <taxon>Pseudomonadati</taxon>
        <taxon>Pseudomonadota</taxon>
        <taxon>Betaproteobacteria</taxon>
        <taxon>Burkholderiales</taxon>
        <taxon>Burkholderiaceae</taxon>
        <taxon>Paraburkholderia</taxon>
    </lineage>
</organism>
<dbReference type="InterPro" id="IPR007652">
    <property type="entry name" value="A1-4-GlycosylTfrase_dom"/>
</dbReference>
<dbReference type="PANTHER" id="PTHR12042">
    <property type="entry name" value="LACTOSYLCERAMIDE 4-ALPHA-GALACTOSYLTRANSFERASE ALPHA- 1,4-GALACTOSYLTRANSFERASE"/>
    <property type="match status" value="1"/>
</dbReference>
<dbReference type="GO" id="GO:0006688">
    <property type="term" value="P:glycosphingolipid biosynthetic process"/>
    <property type="evidence" value="ECO:0007669"/>
    <property type="project" value="TreeGrafter"/>
</dbReference>
<sequence>MSNASFASFWHGPELSAYEVACLSSFTTYGSDVALYCYSEVKNLPKGVIAKDASAIVSPDALTAFSIDGVPSMAHFTDYFRFVMFTKTEEIWVDTDMLLLRDFDRSVNGNIIGRESATSICTALLRLDPADHRLLDLLLRIEAMKGTNIKWGDTGPRLLTAVYGVKAGMPESEFYPIHFDDYYKVFLPQHFDECATRCANSYALHLWNNRVVKMGLFKRIGPPVGSFLHHVFERIGANSLFQDFYPANVMQAMIDNAVQKVGRDEGFRKLLQIGVPVVKTAIVKRLGV</sequence>
<keyword evidence="1" id="KW-0808">Transferase</keyword>
<dbReference type="InterPro" id="IPR051981">
    <property type="entry name" value="Glycosyltransf_32"/>
</dbReference>
<dbReference type="OrthoDB" id="5354021at2"/>
<dbReference type="EMBL" id="CADIJZ010000028">
    <property type="protein sequence ID" value="CAB3731813.1"/>
    <property type="molecule type" value="Genomic_DNA"/>
</dbReference>
<dbReference type="AlphaFoldDB" id="A0A2N7WST6"/>
<evidence type="ECO:0000313" key="3">
    <source>
        <dbReference type="EMBL" id="CAB3731813.1"/>
    </source>
</evidence>
<dbReference type="Proteomes" id="UP000494205">
    <property type="component" value="Unassembled WGS sequence"/>
</dbReference>
<protein>
    <recommendedName>
        <fullName evidence="2">Alpha 1,4-glycosyltransferase domain-containing protein</fullName>
    </recommendedName>
</protein>